<dbReference type="CDD" id="cd06587">
    <property type="entry name" value="VOC"/>
    <property type="match status" value="1"/>
</dbReference>
<accession>A0A0J8VNN9</accession>
<keyword evidence="3" id="KW-1185">Reference proteome</keyword>
<dbReference type="InterPro" id="IPR058997">
    <property type="entry name" value="YycE-like_C"/>
</dbReference>
<protein>
    <recommendedName>
        <fullName evidence="1">VOC domain-containing protein</fullName>
    </recommendedName>
</protein>
<dbReference type="STRING" id="1121863.GCA_000621185_02305"/>
<dbReference type="Pfam" id="PF22659">
    <property type="entry name" value="YycE-like_C"/>
    <property type="match status" value="1"/>
</dbReference>
<dbReference type="Pfam" id="PF22658">
    <property type="entry name" value="YycE-like_N"/>
    <property type="match status" value="1"/>
</dbReference>
<proteinExistence type="predicted"/>
<dbReference type="SUPFAM" id="SSF54593">
    <property type="entry name" value="Glyoxalase/Bleomycin resistance protein/Dihydroxybiphenyl dioxygenase"/>
    <property type="match status" value="1"/>
</dbReference>
<feature type="domain" description="VOC" evidence="1">
    <location>
        <begin position="2"/>
        <end position="126"/>
    </location>
</feature>
<comment type="caution">
    <text evidence="2">The sequence shown here is derived from an EMBL/GenBank/DDBJ whole genome shotgun (WGS) entry which is preliminary data.</text>
</comment>
<dbReference type="EMBL" id="LFEJ01000014">
    <property type="protein sequence ID" value="KMV34602.1"/>
    <property type="molecule type" value="Genomic_DNA"/>
</dbReference>
<sequence length="131" mass="15196">MRFMHMRIARPVANPEAAFQCYSRGLGFERLGEFTDHDGFSGIMMGHAALPWHVELTTCLRHPVKPAPTEEDLLVFYYPERAAWQRVCEELEETGFTPVASFNPYWDKNGKTFVDPDGYRLVIQNQCWPQK</sequence>
<dbReference type="PATRIC" id="fig|1656095.3.peg.1153"/>
<dbReference type="InterPro" id="IPR058998">
    <property type="entry name" value="YycE-like_N"/>
</dbReference>
<evidence type="ECO:0000313" key="3">
    <source>
        <dbReference type="Proteomes" id="UP000037315"/>
    </source>
</evidence>
<reference evidence="2 3" key="1">
    <citation type="submission" date="2015-06" db="EMBL/GenBank/DDBJ databases">
        <title>Genome sequencing of Cronobacter sp. strain DJ34 isolated from petroleum contaminated sludge of Duliajan Oil Fields, Assam, India.</title>
        <authorList>
            <person name="Pal S."/>
            <person name="Banerjee T.D."/>
            <person name="Roy A."/>
            <person name="Sar P."/>
            <person name="Kazy S.K."/>
        </authorList>
    </citation>
    <scope>NUCLEOTIDE SEQUENCE [LARGE SCALE GENOMIC DNA]</scope>
    <source>
        <strain evidence="2 3">DJ34</strain>
    </source>
</reference>
<gene>
    <name evidence="2" type="ORF">ACH50_10645</name>
</gene>
<dbReference type="AlphaFoldDB" id="A0A0J8VNN9"/>
<dbReference type="InterPro" id="IPR029068">
    <property type="entry name" value="Glyas_Bleomycin-R_OHBP_Dase"/>
</dbReference>
<dbReference type="PROSITE" id="PS51819">
    <property type="entry name" value="VOC"/>
    <property type="match status" value="1"/>
</dbReference>
<evidence type="ECO:0000259" key="1">
    <source>
        <dbReference type="PROSITE" id="PS51819"/>
    </source>
</evidence>
<dbReference type="RefSeq" id="WP_048887945.1">
    <property type="nucleotide sequence ID" value="NZ_LFEJ01000014.1"/>
</dbReference>
<dbReference type="OrthoDB" id="8018325at2"/>
<organism evidence="2 3">
    <name type="scientific">Franconibacter pulveris</name>
    <dbReference type="NCBI Taxonomy" id="435910"/>
    <lineage>
        <taxon>Bacteria</taxon>
        <taxon>Pseudomonadati</taxon>
        <taxon>Pseudomonadota</taxon>
        <taxon>Gammaproteobacteria</taxon>
        <taxon>Enterobacterales</taxon>
        <taxon>Enterobacteriaceae</taxon>
        <taxon>Franconibacter</taxon>
    </lineage>
</organism>
<evidence type="ECO:0000313" key="2">
    <source>
        <dbReference type="EMBL" id="KMV34602.1"/>
    </source>
</evidence>
<name>A0A0J8VNN9_9ENTR</name>
<dbReference type="Proteomes" id="UP000037315">
    <property type="component" value="Unassembled WGS sequence"/>
</dbReference>
<dbReference type="InterPro" id="IPR037523">
    <property type="entry name" value="VOC_core"/>
</dbReference>
<dbReference type="Gene3D" id="3.10.180.10">
    <property type="entry name" value="2,3-Dihydroxybiphenyl 1,2-Dioxygenase, domain 1"/>
    <property type="match status" value="1"/>
</dbReference>